<accession>A0AAV3WHB8</accession>
<organism evidence="1 2">
    <name type="scientific">Microseira wollei NIES-4236</name>
    <dbReference type="NCBI Taxonomy" id="2530354"/>
    <lineage>
        <taxon>Bacteria</taxon>
        <taxon>Bacillati</taxon>
        <taxon>Cyanobacteriota</taxon>
        <taxon>Cyanophyceae</taxon>
        <taxon>Oscillatoriophycideae</taxon>
        <taxon>Aerosakkonematales</taxon>
        <taxon>Aerosakkonemataceae</taxon>
        <taxon>Microseira</taxon>
    </lineage>
</organism>
<reference evidence="1" key="1">
    <citation type="submission" date="2019-10" db="EMBL/GenBank/DDBJ databases">
        <title>Draft genome sequece of Microseira wollei NIES-4236.</title>
        <authorList>
            <person name="Yamaguchi H."/>
            <person name="Suzuki S."/>
            <person name="Kawachi M."/>
        </authorList>
    </citation>
    <scope>NUCLEOTIDE SEQUENCE</scope>
    <source>
        <strain evidence="1">NIES-4236</strain>
    </source>
</reference>
<sequence length="53" mass="6300">MLQPEQILQERYQLQERLGRTAAGRQTWLARDLESNDQVIVKLLAFSPQMQWD</sequence>
<keyword evidence="1" id="KW-0723">Serine/threonine-protein kinase</keyword>
<evidence type="ECO:0000313" key="2">
    <source>
        <dbReference type="Proteomes" id="UP001050975"/>
    </source>
</evidence>
<dbReference type="Gene3D" id="3.30.200.20">
    <property type="entry name" value="Phosphorylase Kinase, domain 1"/>
    <property type="match status" value="1"/>
</dbReference>
<dbReference type="RefSeq" id="WP_307731437.1">
    <property type="nucleotide sequence ID" value="NZ_BLAY01000041.1"/>
</dbReference>
<dbReference type="Proteomes" id="UP001050975">
    <property type="component" value="Unassembled WGS sequence"/>
</dbReference>
<dbReference type="AlphaFoldDB" id="A0AAV3WHB8"/>
<comment type="caution">
    <text evidence="1">The sequence shown here is derived from an EMBL/GenBank/DDBJ whole genome shotgun (WGS) entry which is preliminary data.</text>
</comment>
<keyword evidence="1" id="KW-0418">Kinase</keyword>
<dbReference type="EMBL" id="BLAY01000041">
    <property type="protein sequence ID" value="GET38244.1"/>
    <property type="molecule type" value="Genomic_DNA"/>
</dbReference>
<evidence type="ECO:0000313" key="1">
    <source>
        <dbReference type="EMBL" id="GET38244.1"/>
    </source>
</evidence>
<proteinExistence type="predicted"/>
<keyword evidence="1" id="KW-0808">Transferase</keyword>
<dbReference type="GO" id="GO:0004674">
    <property type="term" value="F:protein serine/threonine kinase activity"/>
    <property type="evidence" value="ECO:0007669"/>
    <property type="project" value="UniProtKB-KW"/>
</dbReference>
<keyword evidence="2" id="KW-1185">Reference proteome</keyword>
<name>A0AAV3WHB8_9CYAN</name>
<gene>
    <name evidence="1" type="ORF">MiSe_29980</name>
</gene>
<protein>
    <submittedName>
        <fullName evidence="1">Serine/threonine protein kinase</fullName>
    </submittedName>
</protein>